<proteinExistence type="inferred from homology"/>
<dbReference type="Proteomes" id="UP001150538">
    <property type="component" value="Unassembled WGS sequence"/>
</dbReference>
<dbReference type="FunFam" id="3.40.1050.10:FF:000001">
    <property type="entry name" value="Carbonic anhydrase"/>
    <property type="match status" value="1"/>
</dbReference>
<evidence type="ECO:0000256" key="8">
    <source>
        <dbReference type="ARBA" id="ARBA00048348"/>
    </source>
</evidence>
<dbReference type="GO" id="GO:0071244">
    <property type="term" value="P:cellular response to carbon dioxide"/>
    <property type="evidence" value="ECO:0007669"/>
    <property type="project" value="TreeGrafter"/>
</dbReference>
<dbReference type="PANTHER" id="PTHR11002">
    <property type="entry name" value="CARBONIC ANHYDRASE"/>
    <property type="match status" value="1"/>
</dbReference>
<evidence type="ECO:0000256" key="7">
    <source>
        <dbReference type="ARBA" id="ARBA00031969"/>
    </source>
</evidence>
<evidence type="ECO:0000256" key="6">
    <source>
        <dbReference type="ARBA" id="ARBA00023239"/>
    </source>
</evidence>
<dbReference type="EC" id="4.2.1.1" evidence="2 10"/>
<comment type="caution">
    <text evidence="11">The sequence shown here is derived from an EMBL/GenBank/DDBJ whole genome shotgun (WGS) entry which is preliminary data.</text>
</comment>
<keyword evidence="5 9" id="KW-0862">Zinc</keyword>
<dbReference type="CDD" id="cd00883">
    <property type="entry name" value="beta_CA_cladeA"/>
    <property type="match status" value="1"/>
</dbReference>
<feature type="binding site" evidence="9">
    <location>
        <position position="52"/>
    </location>
    <ligand>
        <name>Zn(2+)</name>
        <dbReference type="ChEBI" id="CHEBI:29105"/>
    </ligand>
</feature>
<dbReference type="SMART" id="SM00947">
    <property type="entry name" value="Pro_CA"/>
    <property type="match status" value="1"/>
</dbReference>
<evidence type="ECO:0000256" key="5">
    <source>
        <dbReference type="ARBA" id="ARBA00022833"/>
    </source>
</evidence>
<dbReference type="InterPro" id="IPR015892">
    <property type="entry name" value="Carbonic_anhydrase_CS"/>
</dbReference>
<comment type="catalytic activity">
    <reaction evidence="8 10">
        <text>hydrogencarbonate + H(+) = CO2 + H2O</text>
        <dbReference type="Rhea" id="RHEA:10748"/>
        <dbReference type="ChEBI" id="CHEBI:15377"/>
        <dbReference type="ChEBI" id="CHEBI:15378"/>
        <dbReference type="ChEBI" id="CHEBI:16526"/>
        <dbReference type="ChEBI" id="CHEBI:17544"/>
        <dbReference type="EC" id="4.2.1.1"/>
    </reaction>
</comment>
<organism evidence="11 12">
    <name type="scientific">Mycoemilia scoparia</name>
    <dbReference type="NCBI Taxonomy" id="417184"/>
    <lineage>
        <taxon>Eukaryota</taxon>
        <taxon>Fungi</taxon>
        <taxon>Fungi incertae sedis</taxon>
        <taxon>Zoopagomycota</taxon>
        <taxon>Kickxellomycotina</taxon>
        <taxon>Kickxellomycetes</taxon>
        <taxon>Kickxellales</taxon>
        <taxon>Kickxellaceae</taxon>
        <taxon>Mycoemilia</taxon>
    </lineage>
</organism>
<evidence type="ECO:0000256" key="9">
    <source>
        <dbReference type="PIRSR" id="PIRSR601765-1"/>
    </source>
</evidence>
<dbReference type="PANTHER" id="PTHR11002:SF76">
    <property type="entry name" value="CARBONIC ANHYDRASE"/>
    <property type="match status" value="1"/>
</dbReference>
<feature type="binding site" evidence="9">
    <location>
        <position position="111"/>
    </location>
    <ligand>
        <name>Zn(2+)</name>
        <dbReference type="ChEBI" id="CHEBI:29105"/>
    </ligand>
</feature>
<feature type="binding site" evidence="9">
    <location>
        <position position="54"/>
    </location>
    <ligand>
        <name>Zn(2+)</name>
        <dbReference type="ChEBI" id="CHEBI:29105"/>
    </ligand>
</feature>
<keyword evidence="4 9" id="KW-0479">Metal-binding</keyword>
<keyword evidence="12" id="KW-1185">Reference proteome</keyword>
<dbReference type="PROSITE" id="PS00705">
    <property type="entry name" value="PROK_CO2_ANHYDRASE_2"/>
    <property type="match status" value="1"/>
</dbReference>
<protein>
    <recommendedName>
        <fullName evidence="3 10">Carbonic anhydrase</fullName>
        <ecNumber evidence="2 10">4.2.1.1</ecNumber>
    </recommendedName>
    <alternativeName>
        <fullName evidence="7 10">Carbonate dehydratase</fullName>
    </alternativeName>
</protein>
<dbReference type="InterPro" id="IPR001765">
    <property type="entry name" value="Carbonic_anhydrase"/>
</dbReference>
<sequence length="209" mass="23240">MVRKIHTTTGSDVLDSFFKSNREWAEKVTSSAPDYFKNLSKGQSPEVLWIGCSDSRVCVEIFTQADPGQIFIHRNIANRVSAEDHAAQSVIEFAVKHLGVKHIVVAGHTCCGGVKGAMSKESLGMLDHWLKPIKELYENNKEEIDGLTTDTDKEYRLCELNVVNSVNNIATLPPVQAAWEEGRSLTIHGMIFQIENGLLKDLDISISEK</sequence>
<dbReference type="EMBL" id="JANBPU010000001">
    <property type="protein sequence ID" value="KAJ1922295.1"/>
    <property type="molecule type" value="Genomic_DNA"/>
</dbReference>
<evidence type="ECO:0000256" key="3">
    <source>
        <dbReference type="ARBA" id="ARBA00014628"/>
    </source>
</evidence>
<comment type="cofactor">
    <cofactor evidence="9">
        <name>Zn(2+)</name>
        <dbReference type="ChEBI" id="CHEBI:29105"/>
    </cofactor>
    <text evidence="9">Binds 1 zinc ion per subunit.</text>
</comment>
<feature type="binding site" evidence="9">
    <location>
        <position position="108"/>
    </location>
    <ligand>
        <name>Zn(2+)</name>
        <dbReference type="ChEBI" id="CHEBI:29105"/>
    </ligand>
</feature>
<dbReference type="GO" id="GO:0015976">
    <property type="term" value="P:carbon utilization"/>
    <property type="evidence" value="ECO:0007669"/>
    <property type="project" value="InterPro"/>
</dbReference>
<comment type="function">
    <text evidence="10">Reversible hydration of carbon dioxide.</text>
</comment>
<evidence type="ECO:0000256" key="10">
    <source>
        <dbReference type="RuleBase" id="RU003956"/>
    </source>
</evidence>
<gene>
    <name evidence="11" type="ORF">H4219_000157</name>
</gene>
<evidence type="ECO:0000256" key="2">
    <source>
        <dbReference type="ARBA" id="ARBA00012925"/>
    </source>
</evidence>
<evidence type="ECO:0000256" key="1">
    <source>
        <dbReference type="ARBA" id="ARBA00006217"/>
    </source>
</evidence>
<dbReference type="GO" id="GO:0008270">
    <property type="term" value="F:zinc ion binding"/>
    <property type="evidence" value="ECO:0007669"/>
    <property type="project" value="UniProtKB-UniRule"/>
</dbReference>
<dbReference type="GO" id="GO:0034599">
    <property type="term" value="P:cellular response to oxidative stress"/>
    <property type="evidence" value="ECO:0007669"/>
    <property type="project" value="TreeGrafter"/>
</dbReference>
<dbReference type="AlphaFoldDB" id="A0A9W8A424"/>
<dbReference type="OrthoDB" id="10248475at2759"/>
<evidence type="ECO:0000313" key="12">
    <source>
        <dbReference type="Proteomes" id="UP001150538"/>
    </source>
</evidence>
<dbReference type="Pfam" id="PF00484">
    <property type="entry name" value="Pro_CA"/>
    <property type="match status" value="1"/>
</dbReference>
<reference evidence="11" key="1">
    <citation type="submission" date="2022-07" db="EMBL/GenBank/DDBJ databases">
        <title>Phylogenomic reconstructions and comparative analyses of Kickxellomycotina fungi.</title>
        <authorList>
            <person name="Reynolds N.K."/>
            <person name="Stajich J.E."/>
            <person name="Barry K."/>
            <person name="Grigoriev I.V."/>
            <person name="Crous P."/>
            <person name="Smith M.E."/>
        </authorList>
    </citation>
    <scope>NUCLEOTIDE SEQUENCE</scope>
    <source>
        <strain evidence="11">NBRC 100468</strain>
    </source>
</reference>
<comment type="similarity">
    <text evidence="1 10">Belongs to the beta-class carbonic anhydrase family.</text>
</comment>
<evidence type="ECO:0000256" key="4">
    <source>
        <dbReference type="ARBA" id="ARBA00022723"/>
    </source>
</evidence>
<accession>A0A9W8A424</accession>
<dbReference type="GO" id="GO:0004089">
    <property type="term" value="F:carbonate dehydratase activity"/>
    <property type="evidence" value="ECO:0007669"/>
    <property type="project" value="UniProtKB-UniRule"/>
</dbReference>
<keyword evidence="6 10" id="KW-0456">Lyase</keyword>
<dbReference type="InterPro" id="IPR036874">
    <property type="entry name" value="Carbonic_anhydrase_sf"/>
</dbReference>
<dbReference type="SUPFAM" id="SSF53056">
    <property type="entry name" value="beta-carbonic anhydrase, cab"/>
    <property type="match status" value="1"/>
</dbReference>
<name>A0A9W8A424_9FUNG</name>
<evidence type="ECO:0000313" key="11">
    <source>
        <dbReference type="EMBL" id="KAJ1922295.1"/>
    </source>
</evidence>
<dbReference type="Gene3D" id="3.40.1050.10">
    <property type="entry name" value="Carbonic anhydrase"/>
    <property type="match status" value="1"/>
</dbReference>